<organism evidence="2 3">
    <name type="scientific">Megaselia scalaris</name>
    <name type="common">Humpbacked fly</name>
    <name type="synonym">Phora scalaris</name>
    <dbReference type="NCBI Taxonomy" id="36166"/>
    <lineage>
        <taxon>Eukaryota</taxon>
        <taxon>Metazoa</taxon>
        <taxon>Ecdysozoa</taxon>
        <taxon>Arthropoda</taxon>
        <taxon>Hexapoda</taxon>
        <taxon>Insecta</taxon>
        <taxon>Pterygota</taxon>
        <taxon>Neoptera</taxon>
        <taxon>Endopterygota</taxon>
        <taxon>Diptera</taxon>
        <taxon>Brachycera</taxon>
        <taxon>Muscomorpha</taxon>
        <taxon>Platypezoidea</taxon>
        <taxon>Phoridae</taxon>
        <taxon>Megaseliini</taxon>
        <taxon>Megaselia</taxon>
    </lineage>
</organism>
<dbReference type="EMBL" id="CAQQ02020897">
    <property type="status" value="NOT_ANNOTATED_CDS"/>
    <property type="molecule type" value="Genomic_DNA"/>
</dbReference>
<dbReference type="EnsemblMetazoa" id="MESCA002460-RA">
    <property type="protein sequence ID" value="MESCA002460-PA"/>
    <property type="gene ID" value="MESCA002460"/>
</dbReference>
<reference evidence="3" key="1">
    <citation type="submission" date="2013-02" db="EMBL/GenBank/DDBJ databases">
        <authorList>
            <person name="Hughes D."/>
        </authorList>
    </citation>
    <scope>NUCLEOTIDE SEQUENCE</scope>
    <source>
        <strain>Durham</strain>
        <strain evidence="3">NC isolate 2 -- Noor lab</strain>
    </source>
</reference>
<name>T1GGE2_MEGSC</name>
<dbReference type="AlphaFoldDB" id="T1GGE2"/>
<feature type="region of interest" description="Disordered" evidence="1">
    <location>
        <begin position="21"/>
        <end position="54"/>
    </location>
</feature>
<feature type="compositionally biased region" description="Polar residues" evidence="1">
    <location>
        <begin position="26"/>
        <end position="42"/>
    </location>
</feature>
<dbReference type="HOGENOM" id="CLU_3052739_0_0_1"/>
<proteinExistence type="predicted"/>
<keyword evidence="3" id="KW-1185">Reference proteome</keyword>
<sequence>MVRGESTSSQTEVMDHDAIIIENDGENSSTIRMPPIDNTNANRFDDGNVEYDFD</sequence>
<evidence type="ECO:0000313" key="3">
    <source>
        <dbReference type="Proteomes" id="UP000015102"/>
    </source>
</evidence>
<protein>
    <submittedName>
        <fullName evidence="2">Uncharacterized protein</fullName>
    </submittedName>
</protein>
<evidence type="ECO:0000256" key="1">
    <source>
        <dbReference type="SAM" id="MobiDB-lite"/>
    </source>
</evidence>
<reference evidence="2" key="2">
    <citation type="submission" date="2015-06" db="UniProtKB">
        <authorList>
            <consortium name="EnsemblMetazoa"/>
        </authorList>
    </citation>
    <scope>IDENTIFICATION</scope>
</reference>
<evidence type="ECO:0000313" key="2">
    <source>
        <dbReference type="EnsemblMetazoa" id="MESCA002460-PA"/>
    </source>
</evidence>
<dbReference type="Proteomes" id="UP000015102">
    <property type="component" value="Unassembled WGS sequence"/>
</dbReference>
<accession>T1GGE2</accession>